<proteinExistence type="inferred from homology"/>
<dbReference type="AlphaFoldDB" id="A0A1G7H5N7"/>
<dbReference type="InterPro" id="IPR035647">
    <property type="entry name" value="EFG_III/V"/>
</dbReference>
<evidence type="ECO:0000256" key="1">
    <source>
        <dbReference type="ARBA" id="ARBA00007665"/>
    </source>
</evidence>
<organism evidence="4 5">
    <name type="scientific">Thermoanaerobacter thermohydrosulfuricus</name>
    <name type="common">Clostridium thermohydrosulfuricum</name>
    <dbReference type="NCBI Taxonomy" id="1516"/>
    <lineage>
        <taxon>Bacteria</taxon>
        <taxon>Bacillati</taxon>
        <taxon>Bacillota</taxon>
        <taxon>Clostridia</taxon>
        <taxon>Thermoanaerobacterales</taxon>
        <taxon>Thermoanaerobacteraceae</taxon>
        <taxon>Thermoanaerobacter</taxon>
    </lineage>
</organism>
<evidence type="ECO:0000259" key="2">
    <source>
        <dbReference type="Pfam" id="PF01205"/>
    </source>
</evidence>
<evidence type="ECO:0000259" key="3">
    <source>
        <dbReference type="Pfam" id="PF09186"/>
    </source>
</evidence>
<dbReference type="Pfam" id="PF01205">
    <property type="entry name" value="Impact_N"/>
    <property type="match status" value="1"/>
</dbReference>
<dbReference type="InterPro" id="IPR015796">
    <property type="entry name" value="Impact_YigZ-like"/>
</dbReference>
<dbReference type="InterPro" id="IPR015269">
    <property type="entry name" value="UPF0029_Impact_C"/>
</dbReference>
<dbReference type="Pfam" id="PF09186">
    <property type="entry name" value="DUF1949"/>
    <property type="match status" value="1"/>
</dbReference>
<comment type="similarity">
    <text evidence="1">Belongs to the IMPACT family.</text>
</comment>
<dbReference type="InterPro" id="IPR020569">
    <property type="entry name" value="UPF0029_Impact_CS"/>
</dbReference>
<feature type="domain" description="Impact N-terminal" evidence="2">
    <location>
        <begin position="19"/>
        <end position="121"/>
    </location>
</feature>
<dbReference type="SUPFAM" id="SSF54211">
    <property type="entry name" value="Ribosomal protein S5 domain 2-like"/>
    <property type="match status" value="1"/>
</dbReference>
<dbReference type="RefSeq" id="WP_004401844.1">
    <property type="nucleotide sequence ID" value="NZ_FNBS01000001.1"/>
</dbReference>
<feature type="domain" description="UPF0029" evidence="3">
    <location>
        <begin position="140"/>
        <end position="193"/>
    </location>
</feature>
<dbReference type="PANTHER" id="PTHR16301">
    <property type="entry name" value="IMPACT-RELATED"/>
    <property type="match status" value="1"/>
</dbReference>
<dbReference type="GO" id="GO:0005737">
    <property type="term" value="C:cytoplasm"/>
    <property type="evidence" value="ECO:0007669"/>
    <property type="project" value="TreeGrafter"/>
</dbReference>
<dbReference type="GO" id="GO:0006446">
    <property type="term" value="P:regulation of translational initiation"/>
    <property type="evidence" value="ECO:0007669"/>
    <property type="project" value="TreeGrafter"/>
</dbReference>
<dbReference type="PANTHER" id="PTHR16301:SF20">
    <property type="entry name" value="IMPACT FAMILY MEMBER YIGZ"/>
    <property type="match status" value="1"/>
</dbReference>
<protein>
    <submittedName>
        <fullName evidence="4">Uncharacterized protein, YigZ family</fullName>
    </submittedName>
</protein>
<dbReference type="EMBL" id="FNBS01000001">
    <property type="protein sequence ID" value="SDE95742.1"/>
    <property type="molecule type" value="Genomic_DNA"/>
</dbReference>
<dbReference type="SUPFAM" id="SSF54980">
    <property type="entry name" value="EF-G C-terminal domain-like"/>
    <property type="match status" value="1"/>
</dbReference>
<dbReference type="InterPro" id="IPR001498">
    <property type="entry name" value="Impact_N"/>
</dbReference>
<dbReference type="InterPro" id="IPR036956">
    <property type="entry name" value="Impact_N_sf"/>
</dbReference>
<dbReference type="NCBIfam" id="TIGR00257">
    <property type="entry name" value="IMPACT_YIGZ"/>
    <property type="match status" value="1"/>
</dbReference>
<dbReference type="InterPro" id="IPR023582">
    <property type="entry name" value="Impact"/>
</dbReference>
<evidence type="ECO:0000313" key="5">
    <source>
        <dbReference type="Proteomes" id="UP000183404"/>
    </source>
</evidence>
<dbReference type="InterPro" id="IPR020568">
    <property type="entry name" value="Ribosomal_Su5_D2-typ_SF"/>
</dbReference>
<sequence length="216" mass="24123">MAKSYKTLYSYGVAEIEIKRSRFIGHAKPVSSEEEAIKFIEEIRASHRVATHNVYAYVIGENDEIQRFSDDGEPSGTAGIPVLNVIKKEGLKNVAVVVTRYFGGILLGAGGLVRAYTKGAKVGIDAAGIIEKIPAKSVILTFDYTFLGKIQNELLKKGYYIKDTIYSDKVSIVLHIEENHLLEFQTFINDLTSKKCDIKIEEDVYLLKKGDEYYGT</sequence>
<dbReference type="PROSITE" id="PS00910">
    <property type="entry name" value="UPF0029"/>
    <property type="match status" value="1"/>
</dbReference>
<gene>
    <name evidence="4" type="ORF">SAMN04244560_00006</name>
</gene>
<dbReference type="Proteomes" id="UP000183404">
    <property type="component" value="Unassembled WGS sequence"/>
</dbReference>
<accession>A0A1G7H5N7</accession>
<name>A0A1G7H5N7_THETY</name>
<dbReference type="Gene3D" id="3.30.230.30">
    <property type="entry name" value="Impact, N-terminal domain"/>
    <property type="match status" value="1"/>
</dbReference>
<evidence type="ECO:0000313" key="4">
    <source>
        <dbReference type="EMBL" id="SDE95742.1"/>
    </source>
</evidence>
<reference evidence="4 5" key="1">
    <citation type="submission" date="2016-10" db="EMBL/GenBank/DDBJ databases">
        <authorList>
            <person name="de Groot N.N."/>
        </authorList>
    </citation>
    <scope>NUCLEOTIDE SEQUENCE [LARGE SCALE GENOMIC DNA]</scope>
    <source>
        <strain evidence="4 5">DSM 569</strain>
    </source>
</reference>